<sequence>MDTEDTDRIDAAVLALLQLTLHDGDRAWKEQSWDVLGRLHAKGLIDAPVGEDKSIRLTPEGLERSAALFEALFARGTA</sequence>
<comment type="caution">
    <text evidence="2">The sequence shown here is derived from an EMBL/GenBank/DDBJ whole genome shotgun (WGS) entry which is preliminary data.</text>
</comment>
<evidence type="ECO:0000259" key="1">
    <source>
        <dbReference type="Pfam" id="PF20008"/>
    </source>
</evidence>
<dbReference type="Proteomes" id="UP001349262">
    <property type="component" value="Unassembled WGS sequence"/>
</dbReference>
<gene>
    <name evidence="2" type="ORF">MRSR164_15685</name>
</gene>
<evidence type="ECO:0000313" key="3">
    <source>
        <dbReference type="Proteomes" id="UP001349262"/>
    </source>
</evidence>
<keyword evidence="3" id="KW-1185">Reference proteome</keyword>
<dbReference type="Pfam" id="PF20008">
    <property type="entry name" value="DUF6429"/>
    <property type="match status" value="1"/>
</dbReference>
<evidence type="ECO:0000313" key="2">
    <source>
        <dbReference type="EMBL" id="MEE7458159.1"/>
    </source>
</evidence>
<feature type="domain" description="DUF6429" evidence="1">
    <location>
        <begin position="5"/>
        <end position="74"/>
    </location>
</feature>
<name>A0ABU7TCW9_9HYPH</name>
<protein>
    <recommendedName>
        <fullName evidence="1">DUF6429 domain-containing protein</fullName>
    </recommendedName>
</protein>
<reference evidence="2 3" key="1">
    <citation type="journal article" date="2012" name="Genet. Mol. Biol.">
        <title>Analysis of 16S rRNA and mxaF genes revealing insights into Methylobacterium niche-specific plant association.</title>
        <authorList>
            <person name="Dourado M.N."/>
            <person name="Andreote F.D."/>
            <person name="Dini-Andreote F."/>
            <person name="Conti R."/>
            <person name="Araujo J.M."/>
            <person name="Araujo W.L."/>
        </authorList>
    </citation>
    <scope>NUCLEOTIDE SEQUENCE [LARGE SCALE GENOMIC DNA]</scope>
    <source>
        <strain evidence="2 3">SR1.6/4</strain>
    </source>
</reference>
<dbReference type="InterPro" id="IPR045489">
    <property type="entry name" value="DUF6429"/>
</dbReference>
<proteinExistence type="predicted"/>
<dbReference type="EMBL" id="MLBY01000005">
    <property type="protein sequence ID" value="MEE7458159.1"/>
    <property type="molecule type" value="Genomic_DNA"/>
</dbReference>
<accession>A0ABU7TCW9</accession>
<organism evidence="2 3">
    <name type="scientific">Methylobacterium radiotolerans</name>
    <dbReference type="NCBI Taxonomy" id="31998"/>
    <lineage>
        <taxon>Bacteria</taxon>
        <taxon>Pseudomonadati</taxon>
        <taxon>Pseudomonadota</taxon>
        <taxon>Alphaproteobacteria</taxon>
        <taxon>Hyphomicrobiales</taxon>
        <taxon>Methylobacteriaceae</taxon>
        <taxon>Methylobacterium</taxon>
    </lineage>
</organism>